<dbReference type="InterPro" id="IPR003661">
    <property type="entry name" value="HisK_dim/P_dom"/>
</dbReference>
<evidence type="ECO:0000256" key="6">
    <source>
        <dbReference type="ARBA" id="ARBA00023012"/>
    </source>
</evidence>
<evidence type="ECO:0000256" key="5">
    <source>
        <dbReference type="ARBA" id="ARBA00022777"/>
    </source>
</evidence>
<dbReference type="Proteomes" id="UP000298264">
    <property type="component" value="Unassembled WGS sequence"/>
</dbReference>
<dbReference type="Gene3D" id="3.30.565.10">
    <property type="entry name" value="Histidine kinase-like ATPase, C-terminal domain"/>
    <property type="match status" value="1"/>
</dbReference>
<evidence type="ECO:0000256" key="4">
    <source>
        <dbReference type="ARBA" id="ARBA00022679"/>
    </source>
</evidence>
<dbReference type="SMART" id="SM00387">
    <property type="entry name" value="HATPase_c"/>
    <property type="match status" value="1"/>
</dbReference>
<dbReference type="PRINTS" id="PR00344">
    <property type="entry name" value="BCTRLSENSOR"/>
</dbReference>
<sequence length="435" mass="49644">MIRFFVPDWLRRLIYIGVTEDLDFETVLRLQITNFAAAFGVASNISYSIVFVLWGFPGGILPPLLNLGFIFFIGLPIYLNYIRKYDYAKFLLMLALSLDSFTTTGLFSGNLLGGHYFFLIFALLPFVIYSYNAKITSISFFILNLFFFFYIEYLSKPPFLATDSSFYFVGIQNFYRILSISICYFGIATVMLYFLRNTFRNQSELQRTNAYKDKIFSILAHDLKGPMGSMGTFLGILMESVERLSPEEMRKGLKELRKNSFQSYVILENLLDWVKNDSHRIHFLPDYISISAIVTGTIELLQIQCAEKNIQWELNLPFSHLPYADERMTATIMRNIISNAVKFSNHSGYVIVSSLEKETEFEISVEDFGVGIPSEKLQKIQNRLQPGTTFGTAGEKGTGIGLLLAIDLIAQQNGRYTLYSEGKGSKFTLFLPKSP</sequence>
<feature type="transmembrane region" description="Helical" evidence="7">
    <location>
        <begin position="114"/>
        <end position="131"/>
    </location>
</feature>
<organism evidence="9 10">
    <name type="scientific">Leptospira ilyithenensis</name>
    <dbReference type="NCBI Taxonomy" id="2484901"/>
    <lineage>
        <taxon>Bacteria</taxon>
        <taxon>Pseudomonadati</taxon>
        <taxon>Spirochaetota</taxon>
        <taxon>Spirochaetia</taxon>
        <taxon>Leptospirales</taxon>
        <taxon>Leptospiraceae</taxon>
        <taxon>Leptospira</taxon>
    </lineage>
</organism>
<keyword evidence="3" id="KW-0597">Phosphoprotein</keyword>
<accession>A0A4R9LRC6</accession>
<dbReference type="EC" id="2.7.13.3" evidence="2"/>
<dbReference type="GO" id="GO:0000155">
    <property type="term" value="F:phosphorelay sensor kinase activity"/>
    <property type="evidence" value="ECO:0007669"/>
    <property type="project" value="InterPro"/>
</dbReference>
<dbReference type="InterPro" id="IPR050736">
    <property type="entry name" value="Sensor_HK_Regulatory"/>
</dbReference>
<dbReference type="AlphaFoldDB" id="A0A4R9LRC6"/>
<keyword evidence="7" id="KW-0472">Membrane</keyword>
<dbReference type="InterPro" id="IPR004358">
    <property type="entry name" value="Sig_transdc_His_kin-like_C"/>
</dbReference>
<dbReference type="InterPro" id="IPR036097">
    <property type="entry name" value="HisK_dim/P_sf"/>
</dbReference>
<protein>
    <recommendedName>
        <fullName evidence="2">histidine kinase</fullName>
        <ecNumber evidence="2">2.7.13.3</ecNumber>
    </recommendedName>
</protein>
<keyword evidence="10" id="KW-1185">Reference proteome</keyword>
<dbReference type="PANTHER" id="PTHR43711">
    <property type="entry name" value="TWO-COMPONENT HISTIDINE KINASE"/>
    <property type="match status" value="1"/>
</dbReference>
<evidence type="ECO:0000313" key="10">
    <source>
        <dbReference type="Proteomes" id="UP000298264"/>
    </source>
</evidence>
<reference evidence="9" key="1">
    <citation type="journal article" date="2019" name="PLoS Negl. Trop. Dis.">
        <title>Revisiting the worldwide diversity of Leptospira species in the environment.</title>
        <authorList>
            <person name="Vincent A.T."/>
            <person name="Schiettekatte O."/>
            <person name="Bourhy P."/>
            <person name="Veyrier F.J."/>
            <person name="Picardeau M."/>
        </authorList>
    </citation>
    <scope>NUCLEOTIDE SEQUENCE [LARGE SCALE GENOMIC DNA]</scope>
    <source>
        <strain evidence="9">201400974</strain>
    </source>
</reference>
<keyword evidence="5 9" id="KW-0418">Kinase</keyword>
<comment type="caution">
    <text evidence="9">The sequence shown here is derived from an EMBL/GenBank/DDBJ whole genome shotgun (WGS) entry which is preliminary data.</text>
</comment>
<dbReference type="Gene3D" id="1.10.287.130">
    <property type="match status" value="1"/>
</dbReference>
<dbReference type="OrthoDB" id="340007at2"/>
<feature type="transmembrane region" description="Helical" evidence="7">
    <location>
        <begin position="35"/>
        <end position="54"/>
    </location>
</feature>
<keyword evidence="4" id="KW-0808">Transferase</keyword>
<keyword evidence="7" id="KW-1133">Transmembrane helix</keyword>
<feature type="transmembrane region" description="Helical" evidence="7">
    <location>
        <begin position="138"/>
        <end position="154"/>
    </location>
</feature>
<proteinExistence type="predicted"/>
<evidence type="ECO:0000256" key="1">
    <source>
        <dbReference type="ARBA" id="ARBA00000085"/>
    </source>
</evidence>
<dbReference type="InterPro" id="IPR003594">
    <property type="entry name" value="HATPase_dom"/>
</dbReference>
<dbReference type="InterPro" id="IPR005467">
    <property type="entry name" value="His_kinase_dom"/>
</dbReference>
<evidence type="ECO:0000313" key="9">
    <source>
        <dbReference type="EMBL" id="TGN10432.1"/>
    </source>
</evidence>
<dbReference type="PROSITE" id="PS50109">
    <property type="entry name" value="HIS_KIN"/>
    <property type="match status" value="1"/>
</dbReference>
<comment type="catalytic activity">
    <reaction evidence="1">
        <text>ATP + protein L-histidine = ADP + protein N-phospho-L-histidine.</text>
        <dbReference type="EC" id="2.7.13.3"/>
    </reaction>
</comment>
<feature type="transmembrane region" description="Helical" evidence="7">
    <location>
        <begin position="90"/>
        <end position="108"/>
    </location>
</feature>
<feature type="domain" description="Histidine kinase" evidence="8">
    <location>
        <begin position="218"/>
        <end position="435"/>
    </location>
</feature>
<feature type="transmembrane region" description="Helical" evidence="7">
    <location>
        <begin position="60"/>
        <end position="78"/>
    </location>
</feature>
<evidence type="ECO:0000256" key="2">
    <source>
        <dbReference type="ARBA" id="ARBA00012438"/>
    </source>
</evidence>
<dbReference type="CDD" id="cd00082">
    <property type="entry name" value="HisKA"/>
    <property type="match status" value="1"/>
</dbReference>
<evidence type="ECO:0000256" key="3">
    <source>
        <dbReference type="ARBA" id="ARBA00022553"/>
    </source>
</evidence>
<dbReference type="EMBL" id="RQHV01000043">
    <property type="protein sequence ID" value="TGN10432.1"/>
    <property type="molecule type" value="Genomic_DNA"/>
</dbReference>
<evidence type="ECO:0000256" key="7">
    <source>
        <dbReference type="SAM" id="Phobius"/>
    </source>
</evidence>
<keyword evidence="7" id="KW-0812">Transmembrane</keyword>
<evidence type="ECO:0000259" key="8">
    <source>
        <dbReference type="PROSITE" id="PS50109"/>
    </source>
</evidence>
<keyword evidence="6" id="KW-0902">Two-component regulatory system</keyword>
<dbReference type="Pfam" id="PF02518">
    <property type="entry name" value="HATPase_c"/>
    <property type="match status" value="1"/>
</dbReference>
<feature type="transmembrane region" description="Helical" evidence="7">
    <location>
        <begin position="174"/>
        <end position="195"/>
    </location>
</feature>
<dbReference type="SUPFAM" id="SSF55874">
    <property type="entry name" value="ATPase domain of HSP90 chaperone/DNA topoisomerase II/histidine kinase"/>
    <property type="match status" value="1"/>
</dbReference>
<dbReference type="SUPFAM" id="SSF47384">
    <property type="entry name" value="Homodimeric domain of signal transducing histidine kinase"/>
    <property type="match status" value="1"/>
</dbReference>
<gene>
    <name evidence="9" type="ORF">EHS11_09035</name>
</gene>
<dbReference type="PANTHER" id="PTHR43711:SF31">
    <property type="entry name" value="HISTIDINE KINASE"/>
    <property type="match status" value="1"/>
</dbReference>
<name>A0A4R9LRC6_9LEPT</name>
<dbReference type="RefSeq" id="WP_135764066.1">
    <property type="nucleotide sequence ID" value="NZ_RQHV01000043.1"/>
</dbReference>
<dbReference type="InterPro" id="IPR036890">
    <property type="entry name" value="HATPase_C_sf"/>
</dbReference>